<dbReference type="EMBL" id="JAODUO010000729">
    <property type="protein sequence ID" value="KAK2175460.1"/>
    <property type="molecule type" value="Genomic_DNA"/>
</dbReference>
<name>A0AAD9KQE6_RIDPI</name>
<reference evidence="1" key="1">
    <citation type="journal article" date="2023" name="Mol. Biol. Evol.">
        <title>Third-Generation Sequencing Reveals the Adaptive Role of the Epigenome in Three Deep-Sea Polychaetes.</title>
        <authorList>
            <person name="Perez M."/>
            <person name="Aroh O."/>
            <person name="Sun Y."/>
            <person name="Lan Y."/>
            <person name="Juniper S.K."/>
            <person name="Young C.R."/>
            <person name="Angers B."/>
            <person name="Qian P.Y."/>
        </authorList>
    </citation>
    <scope>NUCLEOTIDE SEQUENCE</scope>
    <source>
        <strain evidence="1">R07B-5</strain>
    </source>
</reference>
<evidence type="ECO:0000313" key="2">
    <source>
        <dbReference type="Proteomes" id="UP001209878"/>
    </source>
</evidence>
<evidence type="ECO:0000313" key="1">
    <source>
        <dbReference type="EMBL" id="KAK2175460.1"/>
    </source>
</evidence>
<accession>A0AAD9KQE6</accession>
<dbReference type="AlphaFoldDB" id="A0AAD9KQE6"/>
<proteinExistence type="predicted"/>
<comment type="caution">
    <text evidence="1">The sequence shown here is derived from an EMBL/GenBank/DDBJ whole genome shotgun (WGS) entry which is preliminary data.</text>
</comment>
<protein>
    <submittedName>
        <fullName evidence="1">Uncharacterized protein</fullName>
    </submittedName>
</protein>
<sequence>MVHFRYPQKNLNGRAIKSAIAAHLVAPVLTSGDRVHAFRVVWRVSDNSLAHAWDAIVSLRHLCDDVVAKTPSLQMFVSCISGVFTNAVAAGSTRASPEKPIYPAVSYWVVLDESRASSFGELFYRIVAVCPSVQVKHIKSLRCSQIEEPLPVECGTLFVTLKDHNSRFVHQKITRSLLAAGVAHVSSQPVNAKLLLMPRSKYVQQIPAAVEVTKASGLSIELEVIDGNVVE</sequence>
<gene>
    <name evidence="1" type="ORF">NP493_730g01088</name>
</gene>
<organism evidence="1 2">
    <name type="scientific">Ridgeia piscesae</name>
    <name type="common">Tubeworm</name>
    <dbReference type="NCBI Taxonomy" id="27915"/>
    <lineage>
        <taxon>Eukaryota</taxon>
        <taxon>Metazoa</taxon>
        <taxon>Spiralia</taxon>
        <taxon>Lophotrochozoa</taxon>
        <taxon>Annelida</taxon>
        <taxon>Polychaeta</taxon>
        <taxon>Sedentaria</taxon>
        <taxon>Canalipalpata</taxon>
        <taxon>Sabellida</taxon>
        <taxon>Siboglinidae</taxon>
        <taxon>Ridgeia</taxon>
    </lineage>
</organism>
<keyword evidence="2" id="KW-1185">Reference proteome</keyword>
<dbReference type="Proteomes" id="UP001209878">
    <property type="component" value="Unassembled WGS sequence"/>
</dbReference>